<accession>W1PXK9</accession>
<dbReference type="eggNOG" id="KOG0023">
    <property type="taxonomic scope" value="Eukaryota"/>
</dbReference>
<keyword evidence="3" id="KW-0560">Oxidoreductase</keyword>
<feature type="domain" description="Alcohol dehydrogenase-like N-terminal" evidence="4">
    <location>
        <begin position="9"/>
        <end position="123"/>
    </location>
</feature>
<keyword evidence="6" id="KW-1185">Reference proteome</keyword>
<organism evidence="5 6">
    <name type="scientific">Amborella trichopoda</name>
    <dbReference type="NCBI Taxonomy" id="13333"/>
    <lineage>
        <taxon>Eukaryota</taxon>
        <taxon>Viridiplantae</taxon>
        <taxon>Streptophyta</taxon>
        <taxon>Embryophyta</taxon>
        <taxon>Tracheophyta</taxon>
        <taxon>Spermatophyta</taxon>
        <taxon>Magnoliopsida</taxon>
        <taxon>Amborellales</taxon>
        <taxon>Amborellaceae</taxon>
        <taxon>Amborella</taxon>
    </lineage>
</organism>
<evidence type="ECO:0000256" key="3">
    <source>
        <dbReference type="ARBA" id="ARBA00023002"/>
    </source>
</evidence>
<gene>
    <name evidence="5" type="ORF">AMTR_s00040p00069280</name>
</gene>
<keyword evidence="2" id="KW-0862">Zinc</keyword>
<evidence type="ECO:0000256" key="1">
    <source>
        <dbReference type="ARBA" id="ARBA00022723"/>
    </source>
</evidence>
<dbReference type="EMBL" id="KI392591">
    <property type="protein sequence ID" value="ERN12993.1"/>
    <property type="molecule type" value="Genomic_DNA"/>
</dbReference>
<evidence type="ECO:0000259" key="4">
    <source>
        <dbReference type="Pfam" id="PF08240"/>
    </source>
</evidence>
<proteinExistence type="predicted"/>
<dbReference type="STRING" id="13333.W1PXK9"/>
<reference evidence="6" key="1">
    <citation type="journal article" date="2013" name="Science">
        <title>The Amborella genome and the evolution of flowering plants.</title>
        <authorList>
            <consortium name="Amborella Genome Project"/>
        </authorList>
    </citation>
    <scope>NUCLEOTIDE SEQUENCE [LARGE SCALE GENOMIC DNA]</scope>
</reference>
<dbReference type="AlphaFoldDB" id="W1PXK9"/>
<keyword evidence="1" id="KW-0479">Metal-binding</keyword>
<dbReference type="InterPro" id="IPR036291">
    <property type="entry name" value="NAD(P)-bd_dom_sf"/>
</dbReference>
<evidence type="ECO:0000313" key="6">
    <source>
        <dbReference type="Proteomes" id="UP000017836"/>
    </source>
</evidence>
<name>W1PXK9_AMBTC</name>
<dbReference type="Pfam" id="PF08240">
    <property type="entry name" value="ADH_N"/>
    <property type="match status" value="1"/>
</dbReference>
<dbReference type="Gene3D" id="3.90.180.10">
    <property type="entry name" value="Medium-chain alcohol dehydrogenases, catalytic domain"/>
    <property type="match status" value="1"/>
</dbReference>
<protein>
    <recommendedName>
        <fullName evidence="4">Alcohol dehydrogenase-like N-terminal domain-containing protein</fullName>
    </recommendedName>
</protein>
<evidence type="ECO:0000313" key="5">
    <source>
        <dbReference type="EMBL" id="ERN12993.1"/>
    </source>
</evidence>
<dbReference type="InterPro" id="IPR011032">
    <property type="entry name" value="GroES-like_sf"/>
</dbReference>
<dbReference type="SUPFAM" id="SSF50129">
    <property type="entry name" value="GroES-like"/>
    <property type="match status" value="1"/>
</dbReference>
<dbReference type="PANTHER" id="PTHR42683">
    <property type="entry name" value="ALDEHYDE REDUCTASE"/>
    <property type="match status" value="1"/>
</dbReference>
<dbReference type="Proteomes" id="UP000017836">
    <property type="component" value="Unassembled WGS sequence"/>
</dbReference>
<dbReference type="Gramene" id="ERN12993">
    <property type="protein sequence ID" value="ERN12993"/>
    <property type="gene ID" value="AMTR_s00040p00069280"/>
</dbReference>
<dbReference type="SUPFAM" id="SSF51735">
    <property type="entry name" value="NAD(P)-binding Rossmann-fold domains"/>
    <property type="match status" value="1"/>
</dbReference>
<dbReference type="GO" id="GO:0046872">
    <property type="term" value="F:metal ion binding"/>
    <property type="evidence" value="ECO:0007669"/>
    <property type="project" value="UniProtKB-KW"/>
</dbReference>
<dbReference type="GO" id="GO:0045551">
    <property type="term" value="F:cinnamyl-alcohol dehydrogenase activity"/>
    <property type="evidence" value="ECO:0000318"/>
    <property type="project" value="GO_Central"/>
</dbReference>
<dbReference type="InterPro" id="IPR013154">
    <property type="entry name" value="ADH-like_N"/>
</dbReference>
<evidence type="ECO:0000256" key="2">
    <source>
        <dbReference type="ARBA" id="ARBA00022833"/>
    </source>
</evidence>
<dbReference type="HOGENOM" id="CLU_026673_20_2_1"/>
<dbReference type="OMA" id="CRICHTD"/>
<dbReference type="GO" id="GO:0009809">
    <property type="term" value="P:lignin biosynthetic process"/>
    <property type="evidence" value="ECO:0000318"/>
    <property type="project" value="GO_Central"/>
</dbReference>
<sequence>MNVCRATEPEDVTIRVFYCRICHTDLHFVRNEFGFSVYPLVPGHDIVWIVLEAGSDAKEFKVGNKVGVGCLVGTCHTCEYCKQSLECLCSKMISTYNSTYSDGTMTYGGYSDKIVVHKRYVFRTTVYSPMKYYSHTVPAKHIGAVGLGGLGPVAVKFAKAFGLKVTVISTSPSKEREAIE</sequence>
<dbReference type="Gene3D" id="3.40.50.720">
    <property type="entry name" value="NAD(P)-binding Rossmann-like Domain"/>
    <property type="match status" value="1"/>
</dbReference>
<dbReference type="InterPro" id="IPR047109">
    <property type="entry name" value="CAD-like"/>
</dbReference>